<name>A0A1I7RT04_BURXY</name>
<accession>A0A1I7RT04</accession>
<dbReference type="WBParaSite" id="BXY_0385800.1">
    <property type="protein sequence ID" value="BXY_0385800.1"/>
    <property type="gene ID" value="BXY_0385800"/>
</dbReference>
<protein>
    <submittedName>
        <fullName evidence="2">Ribosomal_S13_N domain-containing protein</fullName>
    </submittedName>
</protein>
<dbReference type="AlphaFoldDB" id="A0A1I7RT04"/>
<organism evidence="1 2">
    <name type="scientific">Bursaphelenchus xylophilus</name>
    <name type="common">Pinewood nematode worm</name>
    <name type="synonym">Aphelenchoides xylophilus</name>
    <dbReference type="NCBI Taxonomy" id="6326"/>
    <lineage>
        <taxon>Eukaryota</taxon>
        <taxon>Metazoa</taxon>
        <taxon>Ecdysozoa</taxon>
        <taxon>Nematoda</taxon>
        <taxon>Chromadorea</taxon>
        <taxon>Rhabditida</taxon>
        <taxon>Tylenchina</taxon>
        <taxon>Tylenchomorpha</taxon>
        <taxon>Aphelenchoidea</taxon>
        <taxon>Aphelenchoididae</taxon>
        <taxon>Bursaphelenchus</taxon>
    </lineage>
</organism>
<sequence>MSPLADMDRIERYLSVGKIVTDRRSLESPIIVLQRLAAAGNLTLNRIVITKEVKLWRLDYCNVMKLSSVTHIGNKSTGKLWSIPHAATTLGTLDNRIDGASEDQ</sequence>
<reference evidence="2" key="1">
    <citation type="submission" date="2016-11" db="UniProtKB">
        <authorList>
            <consortium name="WormBaseParasite"/>
        </authorList>
    </citation>
    <scope>IDENTIFICATION</scope>
</reference>
<proteinExistence type="predicted"/>
<dbReference type="Proteomes" id="UP000095284">
    <property type="component" value="Unplaced"/>
</dbReference>
<evidence type="ECO:0000313" key="1">
    <source>
        <dbReference type="Proteomes" id="UP000095284"/>
    </source>
</evidence>
<evidence type="ECO:0000313" key="2">
    <source>
        <dbReference type="WBParaSite" id="BXY_0385800.1"/>
    </source>
</evidence>